<evidence type="ECO:0000313" key="1">
    <source>
        <dbReference type="EMBL" id="RCJ34238.1"/>
    </source>
</evidence>
<accession>A0A367RCK3</accession>
<protein>
    <submittedName>
        <fullName evidence="1">Uncharacterized protein</fullName>
    </submittedName>
</protein>
<sequence>MSLSEAIKLKIYEIVEKSPDWFPICFTFYKNASNYLIDEGHPSQISYQDLFLQEYVSGDALTSGYIIGQFHALIASQKAAFIAIAVPDVPLANSQREHNNSILQGIAQPFKAEFDGTSWGEDGIIEWDAQDSFAPIHPELALNRDIWRFPLEVGTCSPTTLWVRFIDWGGWARWPYHSQYIYLFAAPKQLMRMKDSLLKF</sequence>
<comment type="caution">
    <text evidence="1">The sequence shown here is derived from an EMBL/GenBank/DDBJ whole genome shotgun (WGS) entry which is preliminary data.</text>
</comment>
<dbReference type="EMBL" id="LXQE01000156">
    <property type="protein sequence ID" value="RCJ34238.1"/>
    <property type="molecule type" value="Genomic_DNA"/>
</dbReference>
<evidence type="ECO:0000313" key="2">
    <source>
        <dbReference type="Proteomes" id="UP000252085"/>
    </source>
</evidence>
<organism evidence="1 2">
    <name type="scientific">Nostoc punctiforme NIES-2108</name>
    <dbReference type="NCBI Taxonomy" id="1356359"/>
    <lineage>
        <taxon>Bacteria</taxon>
        <taxon>Bacillati</taxon>
        <taxon>Cyanobacteriota</taxon>
        <taxon>Cyanophyceae</taxon>
        <taxon>Nostocales</taxon>
        <taxon>Nostocaceae</taxon>
        <taxon>Nostoc</taxon>
    </lineage>
</organism>
<proteinExistence type="predicted"/>
<reference evidence="1 2" key="1">
    <citation type="submission" date="2016-04" db="EMBL/GenBank/DDBJ databases">
        <authorList>
            <person name="Evans L.H."/>
            <person name="Alamgir A."/>
            <person name="Owens N."/>
            <person name="Weber N.D."/>
            <person name="Virtaneva K."/>
            <person name="Barbian K."/>
            <person name="Babar A."/>
            <person name="Rosenke K."/>
        </authorList>
    </citation>
    <scope>NUCLEOTIDE SEQUENCE [LARGE SCALE GENOMIC DNA]</scope>
    <source>
        <strain evidence="1">NIES-2108</strain>
    </source>
</reference>
<dbReference type="AlphaFoldDB" id="A0A367RCK3"/>
<gene>
    <name evidence="1" type="ORF">A6769_22505</name>
</gene>
<dbReference type="Proteomes" id="UP000252085">
    <property type="component" value="Unassembled WGS sequence"/>
</dbReference>
<name>A0A367RCK3_NOSPU</name>